<dbReference type="PROSITE" id="PS50888">
    <property type="entry name" value="BHLH"/>
    <property type="match status" value="1"/>
</dbReference>
<dbReference type="AlphaFoldDB" id="A0AAV8U5D1"/>
<dbReference type="EMBL" id="JAIWQS010000001">
    <property type="protein sequence ID" value="KAJ8774527.1"/>
    <property type="molecule type" value="Genomic_DNA"/>
</dbReference>
<evidence type="ECO:0000256" key="2">
    <source>
        <dbReference type="ARBA" id="ARBA00023015"/>
    </source>
</evidence>
<dbReference type="FunFam" id="4.10.280.10:FF:000002">
    <property type="entry name" value="Basic helix-loop-helix transcription factor"/>
    <property type="match status" value="1"/>
</dbReference>
<dbReference type="GO" id="GO:0003700">
    <property type="term" value="F:DNA-binding transcription factor activity"/>
    <property type="evidence" value="ECO:0007669"/>
    <property type="project" value="TreeGrafter"/>
</dbReference>
<dbReference type="SUPFAM" id="SSF47459">
    <property type="entry name" value="HLH, helix-loop-helix DNA-binding domain"/>
    <property type="match status" value="1"/>
</dbReference>
<dbReference type="CDD" id="cd18919">
    <property type="entry name" value="bHLH_AtBPE_like"/>
    <property type="match status" value="1"/>
</dbReference>
<dbReference type="PANTHER" id="PTHR12565:SF458">
    <property type="entry name" value="TRANSCRIPTION FACTOR BHLH49"/>
    <property type="match status" value="1"/>
</dbReference>
<evidence type="ECO:0000256" key="4">
    <source>
        <dbReference type="ARBA" id="ARBA00023242"/>
    </source>
</evidence>
<feature type="compositionally biased region" description="Basic and acidic residues" evidence="5">
    <location>
        <begin position="1"/>
        <end position="16"/>
    </location>
</feature>
<evidence type="ECO:0000313" key="8">
    <source>
        <dbReference type="Proteomes" id="UP001159364"/>
    </source>
</evidence>
<feature type="compositionally biased region" description="Polar residues" evidence="5">
    <location>
        <begin position="327"/>
        <end position="357"/>
    </location>
</feature>
<dbReference type="Gene3D" id="4.10.280.10">
    <property type="entry name" value="Helix-loop-helix DNA-binding domain"/>
    <property type="match status" value="1"/>
</dbReference>
<keyword evidence="4" id="KW-0539">Nucleus</keyword>
<evidence type="ECO:0000256" key="1">
    <source>
        <dbReference type="ARBA" id="ARBA00004123"/>
    </source>
</evidence>
<feature type="region of interest" description="Disordered" evidence="5">
    <location>
        <begin position="538"/>
        <end position="559"/>
    </location>
</feature>
<dbReference type="Pfam" id="PF00010">
    <property type="entry name" value="HLH"/>
    <property type="match status" value="1"/>
</dbReference>
<dbReference type="SMART" id="SM00353">
    <property type="entry name" value="HLH"/>
    <property type="match status" value="1"/>
</dbReference>
<feature type="region of interest" description="Disordered" evidence="5">
    <location>
        <begin position="204"/>
        <end position="360"/>
    </location>
</feature>
<feature type="domain" description="BHLH" evidence="6">
    <location>
        <begin position="372"/>
        <end position="422"/>
    </location>
</feature>
<keyword evidence="8" id="KW-1185">Reference proteome</keyword>
<reference evidence="7 8" key="1">
    <citation type="submission" date="2021-09" db="EMBL/GenBank/DDBJ databases">
        <title>Genomic insights and catalytic innovation underlie evolution of tropane alkaloids biosynthesis.</title>
        <authorList>
            <person name="Wang Y.-J."/>
            <person name="Tian T."/>
            <person name="Huang J.-P."/>
            <person name="Huang S.-X."/>
        </authorList>
    </citation>
    <scope>NUCLEOTIDE SEQUENCE [LARGE SCALE GENOMIC DNA]</scope>
    <source>
        <strain evidence="7">KIB-2018</strain>
        <tissue evidence="7">Leaf</tissue>
    </source>
</reference>
<evidence type="ECO:0000256" key="3">
    <source>
        <dbReference type="ARBA" id="ARBA00023163"/>
    </source>
</evidence>
<accession>A0AAV8U5D1</accession>
<keyword evidence="2" id="KW-0805">Transcription regulation</keyword>
<comment type="caution">
    <text evidence="7">The sequence shown here is derived from an EMBL/GenBank/DDBJ whole genome shotgun (WGS) entry which is preliminary data.</text>
</comment>
<keyword evidence="3" id="KW-0804">Transcription</keyword>
<gene>
    <name evidence="7" type="ORF">K2173_016973</name>
</gene>
<dbReference type="GO" id="GO:0046983">
    <property type="term" value="F:protein dimerization activity"/>
    <property type="evidence" value="ECO:0007669"/>
    <property type="project" value="InterPro"/>
</dbReference>
<dbReference type="InterPro" id="IPR024097">
    <property type="entry name" value="bHLH_ZIP_TF"/>
</dbReference>
<sequence length="559" mass="60334">MDMNEKDTLGQEKRNDNAINFHSSGGMSSDWQFPGANITNSSLDLLPTDSQVVVCRRDLTGASSCSSASFGPTMWEHDNNSQNLGFININVHNNPSSSNPAGTEKVSSASLRNGIDGPLDMGSYLLNPMLKSGMFLSNAPLMLPQSLSQFPADSAFIERAARFSCFNGGNFSDMLNPFGVSDTMGLYSRGGGMMQGSAEVFSGSGLKPVSGGQAQENVGEAHKDASISVDHLVTEGSPLKNGRRSEDLVKSHDDGKQGVDGSGNESNEPESSGRVGAQAEPSVMEANGGEMSSKNLSSKKRKRTGQDTEPNHAGENQQLGEVAKASLETQQKAAENPISNTDKNTGKQGKHGSQTSEPPKEEYIHIRARRGQATNSHSLAERVRREKISERMKFLQDLVPGCSKVTGKAVMLDEIINYVQSLQRQVEFLSMKLATVNPRLDFNLEGHLAKDILQSRAVSSSTLPFSSELPMVYPHLHPSQSGLLPATFPGMESQSDIHRRTINPHLTPISGGFKEPSQLPNVWEDELHNVVQVNYGTGASEDNQDMNGLVPPGHMKVEL</sequence>
<comment type="subcellular location">
    <subcellularLocation>
        <location evidence="1">Nucleus</location>
    </subcellularLocation>
</comment>
<evidence type="ECO:0000313" key="7">
    <source>
        <dbReference type="EMBL" id="KAJ8774527.1"/>
    </source>
</evidence>
<dbReference type="PANTHER" id="PTHR12565">
    <property type="entry name" value="STEROL REGULATORY ELEMENT-BINDING PROTEIN"/>
    <property type="match status" value="1"/>
</dbReference>
<evidence type="ECO:0000256" key="5">
    <source>
        <dbReference type="SAM" id="MobiDB-lite"/>
    </source>
</evidence>
<dbReference type="Proteomes" id="UP001159364">
    <property type="component" value="Linkage Group LG01"/>
</dbReference>
<feature type="region of interest" description="Disordered" evidence="5">
    <location>
        <begin position="1"/>
        <end position="23"/>
    </location>
</feature>
<protein>
    <recommendedName>
        <fullName evidence="6">BHLH domain-containing protein</fullName>
    </recommendedName>
</protein>
<feature type="compositionally biased region" description="Low complexity" evidence="5">
    <location>
        <begin position="262"/>
        <end position="273"/>
    </location>
</feature>
<proteinExistence type="predicted"/>
<evidence type="ECO:0000259" key="6">
    <source>
        <dbReference type="PROSITE" id="PS50888"/>
    </source>
</evidence>
<name>A0AAV8U5D1_9ROSI</name>
<dbReference type="GO" id="GO:0005634">
    <property type="term" value="C:nucleus"/>
    <property type="evidence" value="ECO:0007669"/>
    <property type="project" value="UniProtKB-SubCell"/>
</dbReference>
<feature type="compositionally biased region" description="Basic and acidic residues" evidence="5">
    <location>
        <begin position="243"/>
        <end position="257"/>
    </location>
</feature>
<organism evidence="7 8">
    <name type="scientific">Erythroxylum novogranatense</name>
    <dbReference type="NCBI Taxonomy" id="1862640"/>
    <lineage>
        <taxon>Eukaryota</taxon>
        <taxon>Viridiplantae</taxon>
        <taxon>Streptophyta</taxon>
        <taxon>Embryophyta</taxon>
        <taxon>Tracheophyta</taxon>
        <taxon>Spermatophyta</taxon>
        <taxon>Magnoliopsida</taxon>
        <taxon>eudicotyledons</taxon>
        <taxon>Gunneridae</taxon>
        <taxon>Pentapetalae</taxon>
        <taxon>rosids</taxon>
        <taxon>fabids</taxon>
        <taxon>Malpighiales</taxon>
        <taxon>Erythroxylaceae</taxon>
        <taxon>Erythroxylum</taxon>
    </lineage>
</organism>
<dbReference type="InterPro" id="IPR036638">
    <property type="entry name" value="HLH_DNA-bd_sf"/>
</dbReference>
<dbReference type="InterPro" id="IPR011598">
    <property type="entry name" value="bHLH_dom"/>
</dbReference>